<feature type="region of interest" description="Disordered" evidence="1">
    <location>
        <begin position="285"/>
        <end position="304"/>
    </location>
</feature>
<keyword evidence="4" id="KW-1185">Reference proteome</keyword>
<reference evidence="4" key="1">
    <citation type="journal article" date="2019" name="Int. J. Syst. Evol. Microbiol.">
        <title>The Global Catalogue of Microorganisms (GCM) 10K type strain sequencing project: providing services to taxonomists for standard genome sequencing and annotation.</title>
        <authorList>
            <consortium name="The Broad Institute Genomics Platform"/>
            <consortium name="The Broad Institute Genome Sequencing Center for Infectious Disease"/>
            <person name="Wu L."/>
            <person name="Ma J."/>
        </authorList>
    </citation>
    <scope>NUCLEOTIDE SEQUENCE [LARGE SCALE GENOMIC DNA]</scope>
    <source>
        <strain evidence="4">CGMCC 1.15931</strain>
    </source>
</reference>
<dbReference type="Gene3D" id="3.30.750.140">
    <property type="match status" value="1"/>
</dbReference>
<evidence type="ECO:0000256" key="1">
    <source>
        <dbReference type="SAM" id="MobiDB-lite"/>
    </source>
</evidence>
<accession>A0ABQ1LGE8</accession>
<dbReference type="InterPro" id="IPR021136">
    <property type="entry name" value="Flagellar_hook_control-like_C"/>
</dbReference>
<evidence type="ECO:0000313" key="3">
    <source>
        <dbReference type="EMBL" id="GGC23407.1"/>
    </source>
</evidence>
<dbReference type="Proteomes" id="UP000622638">
    <property type="component" value="Unassembled WGS sequence"/>
</dbReference>
<keyword evidence="3" id="KW-0282">Flagellum</keyword>
<protein>
    <submittedName>
        <fullName evidence="3">Flagellar hook-length control protein FliK</fullName>
    </submittedName>
</protein>
<keyword evidence="3" id="KW-0969">Cilium</keyword>
<comment type="caution">
    <text evidence="3">The sequence shown here is derived from an EMBL/GenBank/DDBJ whole genome shotgun (WGS) entry which is preliminary data.</text>
</comment>
<evidence type="ECO:0000259" key="2">
    <source>
        <dbReference type="Pfam" id="PF02120"/>
    </source>
</evidence>
<organism evidence="3 4">
    <name type="scientific">Pseudoduganella buxea</name>
    <dbReference type="NCBI Taxonomy" id="1949069"/>
    <lineage>
        <taxon>Bacteria</taxon>
        <taxon>Pseudomonadati</taxon>
        <taxon>Pseudomonadota</taxon>
        <taxon>Betaproteobacteria</taxon>
        <taxon>Burkholderiales</taxon>
        <taxon>Oxalobacteraceae</taxon>
        <taxon>Telluria group</taxon>
        <taxon>Pseudoduganella</taxon>
    </lineage>
</organism>
<name>A0ABQ1LGE8_9BURK</name>
<keyword evidence="3" id="KW-0966">Cell projection</keyword>
<dbReference type="EMBL" id="BMKG01000037">
    <property type="protein sequence ID" value="GGC23407.1"/>
    <property type="molecule type" value="Genomic_DNA"/>
</dbReference>
<sequence>MQRLDTPGLRPTAPVGNAPTVADPRQAAFQRALQPLVGQTVQGQILAKMSDGSFLVRVADTNARMMLPAGADVGGEVPMAVVAAQPRPLLQVGTGAPQTPILHTQPGDAQATNSRPLSTAAALLSKAPLTSSENLPQLDRNTAQATFSPAARAIASALTVAYTAPGAPVIIHGKAPLAGAGGPEPQQLGQKLQSVLGESGLFYESHVADWAEGKRPLQDLAREPQMQRHLQAQGQSPAETLARNLAGPDLSAAQMINQQLHTQEQGKVQWHGEAWPGQKMQWEVAREEGDGRSRGGGREQDDAPVWRSGVKFRFPLLGKVNASVTMIGDQVHVQVQSDTGEAADTLRAWAGMLQGALDAAGAPLSSLTIGQAQAAEAPPMSATPGASDAA</sequence>
<gene>
    <name evidence="3" type="ORF">GCM10011572_51120</name>
</gene>
<proteinExistence type="predicted"/>
<dbReference type="InterPro" id="IPR038610">
    <property type="entry name" value="FliK-like_C_sf"/>
</dbReference>
<feature type="compositionally biased region" description="Basic and acidic residues" evidence="1">
    <location>
        <begin position="285"/>
        <end position="301"/>
    </location>
</feature>
<feature type="region of interest" description="Disordered" evidence="1">
    <location>
        <begin position="1"/>
        <end position="20"/>
    </location>
</feature>
<feature type="domain" description="Flagellar hook-length control protein-like C-terminal" evidence="2">
    <location>
        <begin position="297"/>
        <end position="374"/>
    </location>
</feature>
<dbReference type="Pfam" id="PF02120">
    <property type="entry name" value="Flg_hook"/>
    <property type="match status" value="1"/>
</dbReference>
<dbReference type="RefSeq" id="WP_229427789.1">
    <property type="nucleotide sequence ID" value="NZ_BMKG01000037.1"/>
</dbReference>
<evidence type="ECO:0000313" key="4">
    <source>
        <dbReference type="Proteomes" id="UP000622638"/>
    </source>
</evidence>